<dbReference type="GO" id="GO:0007165">
    <property type="term" value="P:signal transduction"/>
    <property type="evidence" value="ECO:0007669"/>
    <property type="project" value="InterPro"/>
</dbReference>
<dbReference type="Proteomes" id="UP001233271">
    <property type="component" value="Chromosome 7b"/>
</dbReference>
<feature type="region of interest" description="Disordered" evidence="3">
    <location>
        <begin position="589"/>
        <end position="623"/>
    </location>
</feature>
<dbReference type="SMART" id="SM00454">
    <property type="entry name" value="SAM"/>
    <property type="match status" value="1"/>
</dbReference>
<feature type="domain" description="Ras-associating" evidence="6">
    <location>
        <begin position="248"/>
        <end position="322"/>
    </location>
</feature>
<dbReference type="SUPFAM" id="SSF54236">
    <property type="entry name" value="Ubiquitin-like"/>
    <property type="match status" value="1"/>
</dbReference>
<dbReference type="AlphaFoldDB" id="A0AA48LAD1"/>
<keyword evidence="8" id="KW-1185">Reference proteome</keyword>
<feature type="domain" description="SH3" evidence="4">
    <location>
        <begin position="529"/>
        <end position="589"/>
    </location>
</feature>
<dbReference type="InterPro" id="IPR013761">
    <property type="entry name" value="SAM/pointed_sf"/>
</dbReference>
<evidence type="ECO:0000256" key="3">
    <source>
        <dbReference type="SAM" id="MobiDB-lite"/>
    </source>
</evidence>
<keyword evidence="1 2" id="KW-0728">SH3 domain</keyword>
<dbReference type="Gene3D" id="3.10.20.90">
    <property type="entry name" value="Phosphatidylinositol 3-kinase Catalytic Subunit, Chain A, domain 1"/>
    <property type="match status" value="1"/>
</dbReference>
<feature type="compositionally biased region" description="Polar residues" evidence="3">
    <location>
        <begin position="412"/>
        <end position="423"/>
    </location>
</feature>
<dbReference type="PANTHER" id="PTHR24135:SF28">
    <property type="entry name" value="LD13733P"/>
    <property type="match status" value="1"/>
</dbReference>
<gene>
    <name evidence="7" type="ORF">CcaverHIS019_0704330</name>
</gene>
<dbReference type="InterPro" id="IPR001660">
    <property type="entry name" value="SAM"/>
</dbReference>
<dbReference type="Pfam" id="PF00788">
    <property type="entry name" value="RA"/>
    <property type="match status" value="1"/>
</dbReference>
<dbReference type="PANTHER" id="PTHR24135">
    <property type="entry name" value="SH3 AND MULTIPLE ANKYRIN REPEAT DOMAINS PROTEIN"/>
    <property type="match status" value="1"/>
</dbReference>
<dbReference type="KEGG" id="ccac:CcaHIS019_0704330"/>
<dbReference type="SUPFAM" id="SSF50044">
    <property type="entry name" value="SH3-domain"/>
    <property type="match status" value="2"/>
</dbReference>
<dbReference type="SUPFAM" id="SSF47769">
    <property type="entry name" value="SAM/Pointed domain"/>
    <property type="match status" value="1"/>
</dbReference>
<dbReference type="InterPro" id="IPR051569">
    <property type="entry name" value="SHANK"/>
</dbReference>
<dbReference type="EMBL" id="AP028219">
    <property type="protein sequence ID" value="BEI94852.1"/>
    <property type="molecule type" value="Genomic_DNA"/>
</dbReference>
<evidence type="ECO:0000259" key="5">
    <source>
        <dbReference type="PROSITE" id="PS50105"/>
    </source>
</evidence>
<dbReference type="CDD" id="cd01786">
    <property type="entry name" value="RA_STE50"/>
    <property type="match status" value="1"/>
</dbReference>
<reference evidence="7" key="1">
    <citation type="journal article" date="2023" name="BMC Genomics">
        <title>Chromosome-level genome assemblies of Cutaneotrichosporon spp. (Trichosporonales, Basidiomycota) reveal imbalanced evolution between nucleotide sequences and chromosome synteny.</title>
        <authorList>
            <person name="Kobayashi Y."/>
            <person name="Kayamori A."/>
            <person name="Aoki K."/>
            <person name="Shiwa Y."/>
            <person name="Matsutani M."/>
            <person name="Fujita N."/>
            <person name="Sugita T."/>
            <person name="Iwasaki W."/>
            <person name="Tanaka N."/>
            <person name="Takashima M."/>
        </authorList>
    </citation>
    <scope>NUCLEOTIDE SEQUENCE</scope>
    <source>
        <strain evidence="7">HIS019</strain>
    </source>
</reference>
<dbReference type="SMART" id="SM00314">
    <property type="entry name" value="RA"/>
    <property type="match status" value="1"/>
</dbReference>
<evidence type="ECO:0000313" key="8">
    <source>
        <dbReference type="Proteomes" id="UP001233271"/>
    </source>
</evidence>
<dbReference type="PROSITE" id="PS50105">
    <property type="entry name" value="SAM_DOMAIN"/>
    <property type="match status" value="1"/>
</dbReference>
<feature type="region of interest" description="Disordered" evidence="3">
    <location>
        <begin position="348"/>
        <end position="427"/>
    </location>
</feature>
<feature type="compositionally biased region" description="Basic and acidic residues" evidence="3">
    <location>
        <begin position="614"/>
        <end position="623"/>
    </location>
</feature>
<feature type="compositionally biased region" description="Pro residues" evidence="3">
    <location>
        <begin position="220"/>
        <end position="232"/>
    </location>
</feature>
<dbReference type="Gene3D" id="1.10.150.50">
    <property type="entry name" value="Transcription Factor, Ets-1"/>
    <property type="match status" value="1"/>
</dbReference>
<accession>A0AA48LAD1</accession>
<feature type="region of interest" description="Disordered" evidence="3">
    <location>
        <begin position="168"/>
        <end position="246"/>
    </location>
</feature>
<evidence type="ECO:0000259" key="4">
    <source>
        <dbReference type="PROSITE" id="PS50002"/>
    </source>
</evidence>
<feature type="compositionally biased region" description="Low complexity" evidence="3">
    <location>
        <begin position="182"/>
        <end position="193"/>
    </location>
</feature>
<dbReference type="InterPro" id="IPR029071">
    <property type="entry name" value="Ubiquitin-like_domsf"/>
</dbReference>
<dbReference type="RefSeq" id="XP_060460117.1">
    <property type="nucleotide sequence ID" value="XM_060603865.1"/>
</dbReference>
<organism evidence="7 8">
    <name type="scientific">Cutaneotrichosporon cavernicola</name>
    <dbReference type="NCBI Taxonomy" id="279322"/>
    <lineage>
        <taxon>Eukaryota</taxon>
        <taxon>Fungi</taxon>
        <taxon>Dikarya</taxon>
        <taxon>Basidiomycota</taxon>
        <taxon>Agaricomycotina</taxon>
        <taxon>Tremellomycetes</taxon>
        <taxon>Trichosporonales</taxon>
        <taxon>Trichosporonaceae</taxon>
        <taxon>Cutaneotrichosporon</taxon>
    </lineage>
</organism>
<dbReference type="Pfam" id="PF07647">
    <property type="entry name" value="SAM_2"/>
    <property type="match status" value="1"/>
</dbReference>
<dbReference type="GeneID" id="85498722"/>
<name>A0AA48LAD1_9TREE</name>
<proteinExistence type="predicted"/>
<dbReference type="PROSITE" id="PS50002">
    <property type="entry name" value="SH3"/>
    <property type="match status" value="2"/>
</dbReference>
<dbReference type="PROSITE" id="PS50200">
    <property type="entry name" value="RA"/>
    <property type="match status" value="1"/>
</dbReference>
<evidence type="ECO:0008006" key="9">
    <source>
        <dbReference type="Google" id="ProtNLM"/>
    </source>
</evidence>
<dbReference type="SMART" id="SM00326">
    <property type="entry name" value="SH3"/>
    <property type="match status" value="2"/>
</dbReference>
<feature type="domain" description="SH3" evidence="4">
    <location>
        <begin position="434"/>
        <end position="503"/>
    </location>
</feature>
<evidence type="ECO:0000256" key="2">
    <source>
        <dbReference type="PROSITE-ProRule" id="PRU00192"/>
    </source>
</evidence>
<evidence type="ECO:0000256" key="1">
    <source>
        <dbReference type="ARBA" id="ARBA00022443"/>
    </source>
</evidence>
<evidence type="ECO:0000259" key="6">
    <source>
        <dbReference type="PROSITE" id="PS50200"/>
    </source>
</evidence>
<evidence type="ECO:0000313" key="7">
    <source>
        <dbReference type="EMBL" id="BEI94852.1"/>
    </source>
</evidence>
<feature type="domain" description="SAM" evidence="5">
    <location>
        <begin position="21"/>
        <end position="84"/>
    </location>
</feature>
<protein>
    <recommendedName>
        <fullName evidence="9">RA-domain-containing protein</fullName>
    </recommendedName>
</protein>
<dbReference type="InterPro" id="IPR000159">
    <property type="entry name" value="RA_dom"/>
</dbReference>
<dbReference type="Gene3D" id="2.30.30.40">
    <property type="entry name" value="SH3 Domains"/>
    <property type="match status" value="2"/>
</dbReference>
<dbReference type="InterPro" id="IPR036028">
    <property type="entry name" value="SH3-like_dom_sf"/>
</dbReference>
<sequence length="623" mass="67185">MTAVSPKPLSPGTHGTPIMEWDEAQVNAYFVSLGLKQYEEVIYEHGITGEVLCALDNETLVDLGMTSLGHRLNVLRAVFELKKEQGVEIGEDDWRPQEEVVFEAMETAATIDRMWNLVLDQQERLQSLEKEQFRLMRALSDNGIQLPPPMPTLVQVADTSTAGMTYSFDSPSHIGVGPPPSSQSKLQSSMPPLTRLASGTVVRSNSRSERNDGASTAPLPSSPTPPVEPAPAPSGGSSHGARDAAHSAAKSFRVTMEDPCWKVLPAALKKYKINDDWKMYALFICYGNTERCLSYDEKPLLLFQKLKEGGQRPVFMLRHIRDIKSPIAVAQQKQAIKLGLPANSTANLLPQLDAPTPSPTKAAGSPGATKDGASGGHTPGEGAFPEMPSPGMRDGEAVANGSKESKEKENGTAATTQPRTPVTGTLMDKDGKVHKVTYAISIYPYIADRQDEFDVAVGAAFVVMSKAKGWWFVLKDAEGRGNINSETTKSAWVPAGCLLELTAPIASISPQSPGSIPGRAPIPPASIMSSSYPGVVLMNHTGKDAHELAIREGERVRVYKKYCHWSYSIKEDTGERGWVPAWFVGKLTGASQSAAPPPSTSGGGNEAPPPYQNGREEGEKKEE</sequence>
<dbReference type="InterPro" id="IPR001452">
    <property type="entry name" value="SH3_domain"/>
</dbReference>